<evidence type="ECO:0000256" key="1">
    <source>
        <dbReference type="SAM" id="MobiDB-lite"/>
    </source>
</evidence>
<dbReference type="EMBL" id="JALJOV010000313">
    <property type="protein sequence ID" value="KAK9864796.1"/>
    <property type="molecule type" value="Genomic_DNA"/>
</dbReference>
<dbReference type="Proteomes" id="UP001485043">
    <property type="component" value="Unassembled WGS sequence"/>
</dbReference>
<dbReference type="AlphaFoldDB" id="A0AAW1T8E2"/>
<evidence type="ECO:0000313" key="2">
    <source>
        <dbReference type="EMBL" id="KAK9864796.1"/>
    </source>
</evidence>
<keyword evidence="3" id="KW-1185">Reference proteome</keyword>
<feature type="region of interest" description="Disordered" evidence="1">
    <location>
        <begin position="234"/>
        <end position="361"/>
    </location>
</feature>
<evidence type="ECO:0008006" key="4">
    <source>
        <dbReference type="Google" id="ProtNLM"/>
    </source>
</evidence>
<feature type="compositionally biased region" description="Polar residues" evidence="1">
    <location>
        <begin position="297"/>
        <end position="319"/>
    </location>
</feature>
<organism evidence="2 3">
    <name type="scientific">Apatococcus fuscideae</name>
    <dbReference type="NCBI Taxonomy" id="2026836"/>
    <lineage>
        <taxon>Eukaryota</taxon>
        <taxon>Viridiplantae</taxon>
        <taxon>Chlorophyta</taxon>
        <taxon>core chlorophytes</taxon>
        <taxon>Trebouxiophyceae</taxon>
        <taxon>Chlorellales</taxon>
        <taxon>Chlorellaceae</taxon>
        <taxon>Apatococcus</taxon>
    </lineage>
</organism>
<accession>A0AAW1T8E2</accession>
<reference evidence="2 3" key="1">
    <citation type="journal article" date="2024" name="Nat. Commun.">
        <title>Phylogenomics reveals the evolutionary origins of lichenization in chlorophyte algae.</title>
        <authorList>
            <person name="Puginier C."/>
            <person name="Libourel C."/>
            <person name="Otte J."/>
            <person name="Skaloud P."/>
            <person name="Haon M."/>
            <person name="Grisel S."/>
            <person name="Petersen M."/>
            <person name="Berrin J.G."/>
            <person name="Delaux P.M."/>
            <person name="Dal Grande F."/>
            <person name="Keller J."/>
        </authorList>
    </citation>
    <scope>NUCLEOTIDE SEQUENCE [LARGE SCALE GENOMIC DNA]</scope>
    <source>
        <strain evidence="2 3">SAG 2523</strain>
    </source>
</reference>
<comment type="caution">
    <text evidence="2">The sequence shown here is derived from an EMBL/GenBank/DDBJ whole genome shotgun (WGS) entry which is preliminary data.</text>
</comment>
<feature type="compositionally biased region" description="Low complexity" evidence="1">
    <location>
        <begin position="274"/>
        <end position="285"/>
    </location>
</feature>
<proteinExistence type="predicted"/>
<evidence type="ECO:0000313" key="3">
    <source>
        <dbReference type="Proteomes" id="UP001485043"/>
    </source>
</evidence>
<sequence>MQGQAELTACSLREASLVEKYLDKQGCSRALQAFREEAWHLLNTAAGTDAVEDLSMVLAEHGRLIARQQLLESVSKNPIMNDLFTVINLQNSAEGALVGLESTTPHPACAIRSSTATSAVKRPIEGPPRTAGRPNAAPPAPPSKLPAQVQGPWWMTDVASASLVVLKEQMCVHNQPQNGSAQRDLAIAANGSWHVGQQGLAPQTSWITKSLRTAPVSLPLNSIASITQHLPRQLPTCAVPQSKDGAERPPENESSFASPRPKDQLVSFRRGSYAQVQQQQQRAAQSRGNEMLHDTQESAGTMVQQASNPAANAVTATHASTDEDAAGNKENTSPQARQIGQHPAIPNGPPEPLHTDHMQQQQHLIWQADSAILDLESGGSGMLDLDSMLDAMDNTDGGSLLQGLEECFDLSELDCLSAGDLDTPGLDDRHEM</sequence>
<feature type="region of interest" description="Disordered" evidence="1">
    <location>
        <begin position="114"/>
        <end position="147"/>
    </location>
</feature>
<feature type="compositionally biased region" description="Polar residues" evidence="1">
    <location>
        <begin position="329"/>
        <end position="338"/>
    </location>
</feature>
<name>A0AAW1T8E2_9CHLO</name>
<protein>
    <recommendedName>
        <fullName evidence="4">LisH domain-containing protein</fullName>
    </recommendedName>
</protein>
<gene>
    <name evidence="2" type="ORF">WJX84_005210</name>
</gene>